<feature type="transmembrane region" description="Helical" evidence="1">
    <location>
        <begin position="12"/>
        <end position="34"/>
    </location>
</feature>
<organism evidence="2 3">
    <name type="scientific">Chitinophaga barathri</name>
    <dbReference type="NCBI Taxonomy" id="1647451"/>
    <lineage>
        <taxon>Bacteria</taxon>
        <taxon>Pseudomonadati</taxon>
        <taxon>Bacteroidota</taxon>
        <taxon>Chitinophagia</taxon>
        <taxon>Chitinophagales</taxon>
        <taxon>Chitinophagaceae</taxon>
        <taxon>Chitinophaga</taxon>
    </lineage>
</organism>
<accession>A0A3N4N595</accession>
<keyword evidence="1" id="KW-0812">Transmembrane</keyword>
<gene>
    <name evidence="2" type="ORF">EG028_00450</name>
</gene>
<evidence type="ECO:0000256" key="1">
    <source>
        <dbReference type="SAM" id="Phobius"/>
    </source>
</evidence>
<keyword evidence="1" id="KW-1133">Transmembrane helix</keyword>
<name>A0A3N4N595_9BACT</name>
<evidence type="ECO:0000313" key="3">
    <source>
        <dbReference type="Proteomes" id="UP000279089"/>
    </source>
</evidence>
<evidence type="ECO:0000313" key="2">
    <source>
        <dbReference type="EMBL" id="RPD42803.1"/>
    </source>
</evidence>
<keyword evidence="3" id="KW-1185">Reference proteome</keyword>
<comment type="caution">
    <text evidence="2">The sequence shown here is derived from an EMBL/GenBank/DDBJ whole genome shotgun (WGS) entry which is preliminary data.</text>
</comment>
<reference evidence="3" key="1">
    <citation type="submission" date="2018-11" db="EMBL/GenBank/DDBJ databases">
        <title>Chitinophaga lutea sp.nov., isolate from arsenic contaminated soil.</title>
        <authorList>
            <person name="Zong Y."/>
        </authorList>
    </citation>
    <scope>NUCLEOTIDE SEQUENCE [LARGE SCALE GENOMIC DNA]</scope>
    <source>
        <strain evidence="3">YLT18</strain>
    </source>
</reference>
<dbReference type="OrthoDB" id="1451514at2"/>
<dbReference type="AlphaFoldDB" id="A0A3N4N595"/>
<dbReference type="Proteomes" id="UP000279089">
    <property type="component" value="Unassembled WGS sequence"/>
</dbReference>
<proteinExistence type="predicted"/>
<feature type="transmembrane region" description="Helical" evidence="1">
    <location>
        <begin position="54"/>
        <end position="71"/>
    </location>
</feature>
<sequence>MVKVDIPAEGNAPLILVLFGLPLTTVRLFIINFIISKTVNHLYNLNKNPNTMKCIFLTILSMVTFVFNSLSQGKIIKETDHIIEYRGWVLNSNVALPAIRFNMFKEEPADNKSVGSIEYFNSAGAGISFNFGKIKVTSIKPFATKEEDENEGDLETRFTNYIGFSLGVLFSQNNNDGITRSIFAPTIGVQVLDFQLGLGLELGTLSPEYRRAFVTIAYSIPISKLTNWGGLVLTNPKSPKHAGTKVQGNLF</sequence>
<keyword evidence="1" id="KW-0472">Membrane</keyword>
<dbReference type="EMBL" id="RMBX01000001">
    <property type="protein sequence ID" value="RPD42803.1"/>
    <property type="molecule type" value="Genomic_DNA"/>
</dbReference>
<protein>
    <submittedName>
        <fullName evidence="2">Uncharacterized protein</fullName>
    </submittedName>
</protein>